<dbReference type="InterPro" id="IPR005835">
    <property type="entry name" value="NTP_transferase_dom"/>
</dbReference>
<comment type="caution">
    <text evidence="3">The sequence shown here is derived from an EMBL/GenBank/DDBJ whole genome shotgun (WGS) entry which is preliminary data.</text>
</comment>
<dbReference type="SUPFAM" id="SSF53448">
    <property type="entry name" value="Nucleotide-diphospho-sugar transferases"/>
    <property type="match status" value="1"/>
</dbReference>
<feature type="domain" description="Cupin type-2" evidence="2">
    <location>
        <begin position="363"/>
        <end position="423"/>
    </location>
</feature>
<dbReference type="SUPFAM" id="SSF51182">
    <property type="entry name" value="RmlC-like cupins"/>
    <property type="match status" value="1"/>
</dbReference>
<feature type="domain" description="Nucleotidyl transferase" evidence="1">
    <location>
        <begin position="3"/>
        <end position="268"/>
    </location>
</feature>
<dbReference type="Pfam" id="PF00483">
    <property type="entry name" value="NTP_transferase"/>
    <property type="match status" value="1"/>
</dbReference>
<dbReference type="InterPro" id="IPR011051">
    <property type="entry name" value="RmlC_Cupin_sf"/>
</dbReference>
<evidence type="ECO:0000313" key="4">
    <source>
        <dbReference type="Proteomes" id="UP000564644"/>
    </source>
</evidence>
<dbReference type="InterPro" id="IPR029044">
    <property type="entry name" value="Nucleotide-diphossugar_trans"/>
</dbReference>
<dbReference type="GO" id="GO:0004475">
    <property type="term" value="F:mannose-1-phosphate guanylyltransferase (GTP) activity"/>
    <property type="evidence" value="ECO:0007669"/>
    <property type="project" value="TreeGrafter"/>
</dbReference>
<dbReference type="EMBL" id="JACJVO010000018">
    <property type="protein sequence ID" value="MBB6732271.1"/>
    <property type="molecule type" value="Genomic_DNA"/>
</dbReference>
<organism evidence="3 4">
    <name type="scientific">Cohnella zeiphila</name>
    <dbReference type="NCBI Taxonomy" id="2761120"/>
    <lineage>
        <taxon>Bacteria</taxon>
        <taxon>Bacillati</taxon>
        <taxon>Bacillota</taxon>
        <taxon>Bacilli</taxon>
        <taxon>Bacillales</taxon>
        <taxon>Paenibacillaceae</taxon>
        <taxon>Cohnella</taxon>
    </lineage>
</organism>
<dbReference type="PANTHER" id="PTHR46390:SF1">
    <property type="entry name" value="MANNOSE-1-PHOSPHATE GUANYLYLTRANSFERASE"/>
    <property type="match status" value="1"/>
</dbReference>
<dbReference type="Gene3D" id="3.90.550.10">
    <property type="entry name" value="Spore Coat Polysaccharide Biosynthesis Protein SpsA, Chain A"/>
    <property type="match status" value="1"/>
</dbReference>
<dbReference type="RefSeq" id="WP_185129938.1">
    <property type="nucleotide sequence ID" value="NZ_JACJVO010000018.1"/>
</dbReference>
<name>A0A7X0SLR7_9BACL</name>
<keyword evidence="4" id="KW-1185">Reference proteome</keyword>
<evidence type="ECO:0000259" key="2">
    <source>
        <dbReference type="Pfam" id="PF07883"/>
    </source>
</evidence>
<dbReference type="InterPro" id="IPR014710">
    <property type="entry name" value="RmlC-like_jellyroll"/>
</dbReference>
<dbReference type="Proteomes" id="UP000564644">
    <property type="component" value="Unassembled WGS sequence"/>
</dbReference>
<dbReference type="Gene3D" id="2.60.120.10">
    <property type="entry name" value="Jelly Rolls"/>
    <property type="match status" value="1"/>
</dbReference>
<dbReference type="InterPro" id="IPR051161">
    <property type="entry name" value="Mannose-6P_isomerase_type2"/>
</dbReference>
<dbReference type="CDD" id="cd02213">
    <property type="entry name" value="cupin_PMI_typeII_C"/>
    <property type="match status" value="1"/>
</dbReference>
<reference evidence="3 4" key="1">
    <citation type="submission" date="2020-08" db="EMBL/GenBank/DDBJ databases">
        <title>Cohnella phylogeny.</title>
        <authorList>
            <person name="Dunlap C."/>
        </authorList>
    </citation>
    <scope>NUCLEOTIDE SEQUENCE [LARGE SCALE GENOMIC DNA]</scope>
    <source>
        <strain evidence="3 4">CBP 2801</strain>
    </source>
</reference>
<proteinExistence type="predicted"/>
<gene>
    <name evidence="3" type="ORF">H7C18_15230</name>
</gene>
<protein>
    <submittedName>
        <fullName evidence="3">Cupin domain-containing protein</fullName>
    </submittedName>
</protein>
<evidence type="ECO:0000259" key="1">
    <source>
        <dbReference type="Pfam" id="PF00483"/>
    </source>
</evidence>
<dbReference type="InterPro" id="IPR013096">
    <property type="entry name" value="Cupin_2"/>
</dbReference>
<sequence length="442" mass="49724">MKIVLLSGGSGKRLWPLSNDSRSKQFLKVLETPSGGLESMVQRVWRQLERVGLQSDAVVATSRSQVDILYSQIGPQVPVVMEPERRDTFPAIALAVSYLHSVEGMGEDEAVAVLPVDSYVEDHFFSKVQELREIVESSESDLALIGVEPTFPSEKYGYIVPVPESGEEKPYQAVSHFREKPPEEEAARLIGRNALWNCGVFAFRVGWLVQQVEKLGIPTAFEDLKRRYGELPKISFDHQVVEKTERIAVLPYRGSWKDLGTWNTLSEEMDTPLIGKGSLSHDSKNTHLINELDIPVAVLGISDAVVAVSPDGILVSDKGASPRLKEVLTFDQRTMYEECPWGWYRVTDYNRYDEESEMLTRRMSIRAGKGLESHFHRKRQEVWTVLFGEGEIELDGERKPIRAGDVIRISPMVRHSLTAATDLELMEVQSGPELTEADVWAV</sequence>
<accession>A0A7X0SLR7</accession>
<evidence type="ECO:0000313" key="3">
    <source>
        <dbReference type="EMBL" id="MBB6732271.1"/>
    </source>
</evidence>
<dbReference type="Pfam" id="PF07883">
    <property type="entry name" value="Cupin_2"/>
    <property type="match status" value="1"/>
</dbReference>
<dbReference type="AlphaFoldDB" id="A0A7X0SLR7"/>
<dbReference type="GO" id="GO:0009298">
    <property type="term" value="P:GDP-mannose biosynthetic process"/>
    <property type="evidence" value="ECO:0007669"/>
    <property type="project" value="TreeGrafter"/>
</dbReference>
<dbReference type="PANTHER" id="PTHR46390">
    <property type="entry name" value="MANNOSE-1-PHOSPHATE GUANYLYLTRANSFERASE"/>
    <property type="match status" value="1"/>
</dbReference>